<accession>A0A562V3Y8</accession>
<dbReference type="Gene3D" id="2.60.40.10">
    <property type="entry name" value="Immunoglobulins"/>
    <property type="match status" value="1"/>
</dbReference>
<dbReference type="InterPro" id="IPR001919">
    <property type="entry name" value="CBD2"/>
</dbReference>
<dbReference type="GO" id="GO:0000272">
    <property type="term" value="P:polysaccharide catabolic process"/>
    <property type="evidence" value="ECO:0007669"/>
    <property type="project" value="UniProtKB-KW"/>
</dbReference>
<comment type="catalytic activity">
    <reaction evidence="1">
        <text>Random endo-hydrolysis of N-acetyl-beta-D-glucosaminide (1-&gt;4)-beta-linkages in chitin and chitodextrins.</text>
        <dbReference type="EC" id="3.2.1.14"/>
    </reaction>
</comment>
<reference evidence="15 16" key="1">
    <citation type="journal article" date="2013" name="Stand. Genomic Sci.">
        <title>Genomic Encyclopedia of Type Strains, Phase I: The one thousand microbial genomes (KMG-I) project.</title>
        <authorList>
            <person name="Kyrpides N.C."/>
            <person name="Woyke T."/>
            <person name="Eisen J.A."/>
            <person name="Garrity G."/>
            <person name="Lilburn T.G."/>
            <person name="Beck B.J."/>
            <person name="Whitman W.B."/>
            <person name="Hugenholtz P."/>
            <person name="Klenk H.P."/>
        </authorList>
    </citation>
    <scope>NUCLEOTIDE SEQUENCE [LARGE SCALE GENOMIC DNA]</scope>
    <source>
        <strain evidence="15 16">DSM 45044</strain>
    </source>
</reference>
<organism evidence="15 16">
    <name type="scientific">Stackebrandtia albiflava</name>
    <dbReference type="NCBI Taxonomy" id="406432"/>
    <lineage>
        <taxon>Bacteria</taxon>
        <taxon>Bacillati</taxon>
        <taxon>Actinomycetota</taxon>
        <taxon>Actinomycetes</taxon>
        <taxon>Glycomycetales</taxon>
        <taxon>Glycomycetaceae</taxon>
        <taxon>Stackebrandtia</taxon>
    </lineage>
</organism>
<keyword evidence="5" id="KW-0146">Chitin degradation</keyword>
<dbReference type="CDD" id="cd00063">
    <property type="entry name" value="FN3"/>
    <property type="match status" value="1"/>
</dbReference>
<evidence type="ECO:0000259" key="12">
    <source>
        <dbReference type="PROSITE" id="PS50853"/>
    </source>
</evidence>
<keyword evidence="11" id="KW-0732">Signal</keyword>
<dbReference type="Pfam" id="PF00704">
    <property type="entry name" value="Glyco_hydro_18"/>
    <property type="match status" value="1"/>
</dbReference>
<comment type="caution">
    <text evidence="15">The sequence shown here is derived from an EMBL/GenBank/DDBJ whole genome shotgun (WGS) entry which is preliminary data.</text>
</comment>
<dbReference type="InterPro" id="IPR036116">
    <property type="entry name" value="FN3_sf"/>
</dbReference>
<dbReference type="PROSITE" id="PS51910">
    <property type="entry name" value="GH18_2"/>
    <property type="match status" value="1"/>
</dbReference>
<evidence type="ECO:0000313" key="16">
    <source>
        <dbReference type="Proteomes" id="UP000321617"/>
    </source>
</evidence>
<dbReference type="Proteomes" id="UP000321617">
    <property type="component" value="Unassembled WGS sequence"/>
</dbReference>
<feature type="chain" id="PRO_5022200981" description="chitinase" evidence="11">
    <location>
        <begin position="28"/>
        <end position="639"/>
    </location>
</feature>
<evidence type="ECO:0000256" key="2">
    <source>
        <dbReference type="ARBA" id="ARBA00009121"/>
    </source>
</evidence>
<dbReference type="InterPro" id="IPR001579">
    <property type="entry name" value="Glyco_hydro_18_chit_AS"/>
</dbReference>
<dbReference type="SUPFAM" id="SSF49384">
    <property type="entry name" value="Carbohydrate-binding domain"/>
    <property type="match status" value="1"/>
</dbReference>
<dbReference type="GO" id="GO:0006032">
    <property type="term" value="P:chitin catabolic process"/>
    <property type="evidence" value="ECO:0007669"/>
    <property type="project" value="UniProtKB-KW"/>
</dbReference>
<dbReference type="InterPro" id="IPR013783">
    <property type="entry name" value="Ig-like_fold"/>
</dbReference>
<evidence type="ECO:0000259" key="14">
    <source>
        <dbReference type="PROSITE" id="PS51910"/>
    </source>
</evidence>
<dbReference type="InterPro" id="IPR050314">
    <property type="entry name" value="Glycosyl_Hydrlase_18"/>
</dbReference>
<gene>
    <name evidence="15" type="ORF">LX16_3344</name>
</gene>
<dbReference type="InterPro" id="IPR018366">
    <property type="entry name" value="CBM2_CS"/>
</dbReference>
<dbReference type="PROSITE" id="PS51173">
    <property type="entry name" value="CBM2"/>
    <property type="match status" value="1"/>
</dbReference>
<dbReference type="PANTHER" id="PTHR11177:SF317">
    <property type="entry name" value="CHITINASE 12-RELATED"/>
    <property type="match status" value="1"/>
</dbReference>
<dbReference type="InterPro" id="IPR011583">
    <property type="entry name" value="Chitinase_II/V-like_cat"/>
</dbReference>
<evidence type="ECO:0000256" key="6">
    <source>
        <dbReference type="ARBA" id="ARBA00023277"/>
    </source>
</evidence>
<dbReference type="Pfam" id="PF00041">
    <property type="entry name" value="fn3"/>
    <property type="match status" value="1"/>
</dbReference>
<dbReference type="PANTHER" id="PTHR11177">
    <property type="entry name" value="CHITINASE"/>
    <property type="match status" value="1"/>
</dbReference>
<dbReference type="SMART" id="SM00060">
    <property type="entry name" value="FN3"/>
    <property type="match status" value="1"/>
</dbReference>
<dbReference type="PROSITE" id="PS01095">
    <property type="entry name" value="GH18_1"/>
    <property type="match status" value="1"/>
</dbReference>
<feature type="domain" description="GH18" evidence="14">
    <location>
        <begin position="239"/>
        <end position="639"/>
    </location>
</feature>
<dbReference type="Gene3D" id="3.20.20.80">
    <property type="entry name" value="Glycosidases"/>
    <property type="match status" value="1"/>
</dbReference>
<dbReference type="GO" id="GO:0008843">
    <property type="term" value="F:endochitinase activity"/>
    <property type="evidence" value="ECO:0007669"/>
    <property type="project" value="UniProtKB-EC"/>
</dbReference>
<dbReference type="AlphaFoldDB" id="A0A562V3Y8"/>
<name>A0A562V3Y8_9ACTN</name>
<evidence type="ECO:0000256" key="8">
    <source>
        <dbReference type="ARBA" id="ARBA00023326"/>
    </source>
</evidence>
<keyword evidence="16" id="KW-1185">Reference proteome</keyword>
<dbReference type="CDD" id="cd06548">
    <property type="entry name" value="GH18_chitinase"/>
    <property type="match status" value="1"/>
</dbReference>
<evidence type="ECO:0000256" key="4">
    <source>
        <dbReference type="ARBA" id="ARBA00022801"/>
    </source>
</evidence>
<dbReference type="InterPro" id="IPR003961">
    <property type="entry name" value="FN3_dom"/>
</dbReference>
<feature type="region of interest" description="Disordered" evidence="10">
    <location>
        <begin position="126"/>
        <end position="154"/>
    </location>
</feature>
<dbReference type="InterPro" id="IPR008965">
    <property type="entry name" value="CBM2/CBM3_carb-bd_dom_sf"/>
</dbReference>
<sequence>MRRLIRALLIIGTVLVTALGLTTTAHAQTGLTAEFRPGPDWGTGYAADYVITNDSAATVSGWTLAFTLPDGHRVSALWNASYTVSGQRVTVTNTSWNGDIAPGGSLTIGFNVAYSGTNSPPVDCRINDGDCTGGQGPGDDTEPPSAPGTPTVTGTTARTVSLQWTAATDNVGVTGYQVHVNGQAATETSGTTATLTGLTPDTSYQVTVRAVDAAGNLSPFSAAATARTGPDSGEPGGEYRKVGYFTQWGIYGRNYLVKDMVITGAAADLTHINYAFGNVNQQGRCFMANQTGVGDAWADYQRRFTAAESVDGVGDVYNQPLAGNFNQLKELKELYPDLKIMMSLGGWTWSKYFSDAALPQNRQAFVASCIDLFIKGNLPCIGGEPQCGTGVAAGVFDGIDLDWEWPGSEGNTGNVIRPEDKQNFTALVQEFRTQLDALSRQTGDTYELSAFLPADPAKIDAGIEVAEVMADFDFVTVQGYDLYGAWGNTTNHQAQIYSPPDDPSPTGWSGDQAIGTYLAQGAPADKLVLGVPAYGRGWAGVPSTNNGLYQTATGPAPGTWENGIEDYDVLKNRPGTRYTDAEAMAVWLYVNGQFWSYDDEATILQKMDYVKANGLGGAMIWSLDGDDGTLTGAMATGLA</sequence>
<dbReference type="Gene3D" id="2.60.40.290">
    <property type="match status" value="1"/>
</dbReference>
<evidence type="ECO:0000256" key="1">
    <source>
        <dbReference type="ARBA" id="ARBA00000822"/>
    </source>
</evidence>
<evidence type="ECO:0000256" key="10">
    <source>
        <dbReference type="SAM" id="MobiDB-lite"/>
    </source>
</evidence>
<feature type="domain" description="Fibronectin type-III" evidence="12">
    <location>
        <begin position="146"/>
        <end position="231"/>
    </location>
</feature>
<keyword evidence="6" id="KW-0119">Carbohydrate metabolism</keyword>
<dbReference type="GO" id="GO:0008061">
    <property type="term" value="F:chitin binding"/>
    <property type="evidence" value="ECO:0007669"/>
    <property type="project" value="InterPro"/>
</dbReference>
<dbReference type="InterPro" id="IPR001223">
    <property type="entry name" value="Glyco_hydro18_cat"/>
</dbReference>
<comment type="similarity">
    <text evidence="2">Belongs to the glycosyl hydrolase 18 family. Chitinase class II subfamily.</text>
</comment>
<evidence type="ECO:0000256" key="5">
    <source>
        <dbReference type="ARBA" id="ARBA00023024"/>
    </source>
</evidence>
<dbReference type="GO" id="GO:0030247">
    <property type="term" value="F:polysaccharide binding"/>
    <property type="evidence" value="ECO:0007669"/>
    <property type="project" value="UniProtKB-UniRule"/>
</dbReference>
<evidence type="ECO:0000256" key="3">
    <source>
        <dbReference type="ARBA" id="ARBA00012729"/>
    </source>
</evidence>
<dbReference type="RefSeq" id="WP_211354533.1">
    <property type="nucleotide sequence ID" value="NZ_BAABIJ010000002.1"/>
</dbReference>
<dbReference type="EC" id="3.2.1.14" evidence="3"/>
<keyword evidence="4 9" id="KW-0378">Hydrolase</keyword>
<dbReference type="SMART" id="SM00637">
    <property type="entry name" value="CBD_II"/>
    <property type="match status" value="1"/>
</dbReference>
<dbReference type="PROSITE" id="PS00561">
    <property type="entry name" value="CBM2_A"/>
    <property type="match status" value="1"/>
</dbReference>
<evidence type="ECO:0000256" key="11">
    <source>
        <dbReference type="SAM" id="SignalP"/>
    </source>
</evidence>
<protein>
    <recommendedName>
        <fullName evidence="3">chitinase</fullName>
        <ecNumber evidence="3">3.2.1.14</ecNumber>
    </recommendedName>
</protein>
<dbReference type="InterPro" id="IPR012291">
    <property type="entry name" value="CBM2_carb-bd_dom_sf"/>
</dbReference>
<evidence type="ECO:0000259" key="13">
    <source>
        <dbReference type="PROSITE" id="PS51173"/>
    </source>
</evidence>
<proteinExistence type="inferred from homology"/>
<evidence type="ECO:0000256" key="7">
    <source>
        <dbReference type="ARBA" id="ARBA00023295"/>
    </source>
</evidence>
<dbReference type="SUPFAM" id="SSF49265">
    <property type="entry name" value="Fibronectin type III"/>
    <property type="match status" value="1"/>
</dbReference>
<feature type="domain" description="CBM2" evidence="13">
    <location>
        <begin position="24"/>
        <end position="134"/>
    </location>
</feature>
<evidence type="ECO:0000256" key="9">
    <source>
        <dbReference type="RuleBase" id="RU000489"/>
    </source>
</evidence>
<dbReference type="Gene3D" id="3.10.50.10">
    <property type="match status" value="1"/>
</dbReference>
<dbReference type="EMBL" id="VLLL01000006">
    <property type="protein sequence ID" value="TWJ12583.1"/>
    <property type="molecule type" value="Genomic_DNA"/>
</dbReference>
<dbReference type="SMART" id="SM00636">
    <property type="entry name" value="Glyco_18"/>
    <property type="match status" value="1"/>
</dbReference>
<dbReference type="PROSITE" id="PS50853">
    <property type="entry name" value="FN3"/>
    <property type="match status" value="1"/>
</dbReference>
<dbReference type="InterPro" id="IPR017853">
    <property type="entry name" value="GH"/>
</dbReference>
<dbReference type="SUPFAM" id="SSF54556">
    <property type="entry name" value="Chitinase insertion domain"/>
    <property type="match status" value="1"/>
</dbReference>
<evidence type="ECO:0000313" key="15">
    <source>
        <dbReference type="EMBL" id="TWJ12583.1"/>
    </source>
</evidence>
<feature type="signal peptide" evidence="11">
    <location>
        <begin position="1"/>
        <end position="27"/>
    </location>
</feature>
<dbReference type="Pfam" id="PF00553">
    <property type="entry name" value="CBM_2"/>
    <property type="match status" value="1"/>
</dbReference>
<keyword evidence="7 9" id="KW-0326">Glycosidase</keyword>
<keyword evidence="8" id="KW-0624">Polysaccharide degradation</keyword>
<dbReference type="SUPFAM" id="SSF51445">
    <property type="entry name" value="(Trans)glycosidases"/>
    <property type="match status" value="1"/>
</dbReference>
<dbReference type="InterPro" id="IPR029070">
    <property type="entry name" value="Chitinase_insertion_sf"/>
</dbReference>